<dbReference type="GeneID" id="94425073"/>
<keyword evidence="4" id="KW-1185">Reference proteome</keyword>
<dbReference type="VEuPathDB" id="ToxoDB:CSUI_001657"/>
<feature type="region of interest" description="Disordered" evidence="1">
    <location>
        <begin position="1"/>
        <end position="36"/>
    </location>
</feature>
<proteinExistence type="predicted"/>
<accession>A0A2C6LBI2</accession>
<reference evidence="3 4" key="1">
    <citation type="journal article" date="2017" name="Int. J. Parasitol.">
        <title>The genome of the protozoan parasite Cystoisospora suis and a reverse vaccinology approach to identify vaccine candidates.</title>
        <authorList>
            <person name="Palmieri N."/>
            <person name="Shrestha A."/>
            <person name="Ruttkowski B."/>
            <person name="Beck T."/>
            <person name="Vogl C."/>
            <person name="Tomley F."/>
            <person name="Blake D.P."/>
            <person name="Joachim A."/>
        </authorList>
    </citation>
    <scope>NUCLEOTIDE SEQUENCE [LARGE SCALE GENOMIC DNA]</scope>
    <source>
        <strain evidence="3 4">Wien I</strain>
    </source>
</reference>
<name>A0A2C6LBI2_9APIC</name>
<evidence type="ECO:0000313" key="3">
    <source>
        <dbReference type="EMBL" id="PHJ24475.1"/>
    </source>
</evidence>
<organism evidence="3 4">
    <name type="scientific">Cystoisospora suis</name>
    <dbReference type="NCBI Taxonomy" id="483139"/>
    <lineage>
        <taxon>Eukaryota</taxon>
        <taxon>Sar</taxon>
        <taxon>Alveolata</taxon>
        <taxon>Apicomplexa</taxon>
        <taxon>Conoidasida</taxon>
        <taxon>Coccidia</taxon>
        <taxon>Eucoccidiorida</taxon>
        <taxon>Eimeriorina</taxon>
        <taxon>Sarcocystidae</taxon>
        <taxon>Cystoisospora</taxon>
    </lineage>
</organism>
<dbReference type="AlphaFoldDB" id="A0A2C6LBI2"/>
<evidence type="ECO:0000313" key="4">
    <source>
        <dbReference type="Proteomes" id="UP000221165"/>
    </source>
</evidence>
<feature type="domain" description="NELF-A N-terminal" evidence="2">
    <location>
        <begin position="49"/>
        <end position="144"/>
    </location>
</feature>
<feature type="compositionally biased region" description="Basic and acidic residues" evidence="1">
    <location>
        <begin position="1"/>
        <end position="21"/>
    </location>
</feature>
<protein>
    <submittedName>
        <fullName evidence="3">Apicomplexan specific protein</fullName>
    </submittedName>
</protein>
<dbReference type="Pfam" id="PF23553">
    <property type="entry name" value="NELF-A_N"/>
    <property type="match status" value="1"/>
</dbReference>
<sequence>MDDLRRMRAEGVGEAVEKKEGSNPGPAPSNTEKSDNEALSSRYIAYLRSIKDNWSSCHAARLLTPALLVYIYQRFLMLSTPLKVRVLTSFLYLRPALREGSKDVLTGILKEAETDPNEWVKKLSRILMPYISSGRVDLRETDTETAFRIISFLDEQHALHPEEGNYRRKGGLEQQHICDPDADFVTAEAAATAAASANFSSSAQQQLLAQLAVQQPATLEMNLFSARENFDDLMTGIVKRGTQQLRRAAEAQQQREEAALHRRPTSTPQHLSFSMLSGGARR</sequence>
<gene>
    <name evidence="3" type="ORF">CSUI_001657</name>
</gene>
<dbReference type="InterPro" id="IPR056557">
    <property type="entry name" value="NELF-A_N"/>
</dbReference>
<evidence type="ECO:0000256" key="1">
    <source>
        <dbReference type="SAM" id="MobiDB-lite"/>
    </source>
</evidence>
<comment type="caution">
    <text evidence="3">The sequence shown here is derived from an EMBL/GenBank/DDBJ whole genome shotgun (WGS) entry which is preliminary data.</text>
</comment>
<feature type="region of interest" description="Disordered" evidence="1">
    <location>
        <begin position="255"/>
        <end position="282"/>
    </location>
</feature>
<evidence type="ECO:0000259" key="2">
    <source>
        <dbReference type="Pfam" id="PF23553"/>
    </source>
</evidence>
<dbReference type="RefSeq" id="XP_067926148.1">
    <property type="nucleotide sequence ID" value="XM_068061862.1"/>
</dbReference>
<dbReference type="EMBL" id="MIGC01000671">
    <property type="protein sequence ID" value="PHJ24475.1"/>
    <property type="molecule type" value="Genomic_DNA"/>
</dbReference>
<dbReference type="OrthoDB" id="2135488at2759"/>
<dbReference type="Proteomes" id="UP000221165">
    <property type="component" value="Unassembled WGS sequence"/>
</dbReference>
<feature type="compositionally biased region" description="Polar residues" evidence="1">
    <location>
        <begin position="265"/>
        <end position="275"/>
    </location>
</feature>